<protein>
    <recommendedName>
        <fullName evidence="11">Exosortase/archaeosortase family protein</fullName>
    </recommendedName>
</protein>
<evidence type="ECO:0000313" key="9">
    <source>
        <dbReference type="EMBL" id="GAA4438967.1"/>
    </source>
</evidence>
<keyword evidence="4 8" id="KW-0812">Transmembrane</keyword>
<keyword evidence="2" id="KW-1003">Cell membrane</keyword>
<sequence length="195" mass="22639">MGLPSFDVIYMKLYMKEHRSVLRFLLYSLGLCFGWFMLYDFWLSNFDGWLTLMVVDSSVYFLNLIGYNAEAKNVMVQIDGRDTVFVYHACNGMILMALFTGFILSFPGPFRKKLLFIPAGILVINMLNIIRVAALALNAYHYEQTLNFNHKYTFTLIVYAGIFFLWMLWVKRFSGLGKHVSKDEHKVKSQAASVY</sequence>
<dbReference type="InterPro" id="IPR019127">
    <property type="entry name" value="Exosortase"/>
</dbReference>
<dbReference type="Pfam" id="PF09721">
    <property type="entry name" value="Exosortase_EpsH"/>
    <property type="match status" value="1"/>
</dbReference>
<dbReference type="InterPro" id="IPR026323">
    <property type="entry name" value="Exosortase-related_prot_XrtF"/>
</dbReference>
<organism evidence="9 10">
    <name type="scientific">Pontibacter saemangeumensis</name>
    <dbReference type="NCBI Taxonomy" id="1084525"/>
    <lineage>
        <taxon>Bacteria</taxon>
        <taxon>Pseudomonadati</taxon>
        <taxon>Bacteroidota</taxon>
        <taxon>Cytophagia</taxon>
        <taxon>Cytophagales</taxon>
        <taxon>Hymenobacteraceae</taxon>
        <taxon>Pontibacter</taxon>
    </lineage>
</organism>
<evidence type="ECO:0000256" key="6">
    <source>
        <dbReference type="ARBA" id="ARBA00022989"/>
    </source>
</evidence>
<comment type="subcellular location">
    <subcellularLocation>
        <location evidence="1">Cell membrane</location>
        <topology evidence="1">Multi-pass membrane protein</topology>
    </subcellularLocation>
</comment>
<evidence type="ECO:0000256" key="2">
    <source>
        <dbReference type="ARBA" id="ARBA00022475"/>
    </source>
</evidence>
<dbReference type="NCBIfam" id="TIGR04128">
    <property type="entry name" value="exoso_Fjoh_1448"/>
    <property type="match status" value="1"/>
</dbReference>
<comment type="caution">
    <text evidence="9">The sequence shown here is derived from an EMBL/GenBank/DDBJ whole genome shotgun (WGS) entry which is preliminary data.</text>
</comment>
<evidence type="ECO:0000256" key="1">
    <source>
        <dbReference type="ARBA" id="ARBA00004651"/>
    </source>
</evidence>
<evidence type="ECO:0000256" key="5">
    <source>
        <dbReference type="ARBA" id="ARBA00022801"/>
    </source>
</evidence>
<keyword evidence="7 8" id="KW-0472">Membrane</keyword>
<feature type="transmembrane region" description="Helical" evidence="8">
    <location>
        <begin position="21"/>
        <end position="42"/>
    </location>
</feature>
<keyword evidence="3" id="KW-0645">Protease</keyword>
<keyword evidence="10" id="KW-1185">Reference proteome</keyword>
<keyword evidence="5" id="KW-0378">Hydrolase</keyword>
<feature type="transmembrane region" description="Helical" evidence="8">
    <location>
        <begin position="114"/>
        <end position="140"/>
    </location>
</feature>
<evidence type="ECO:0000256" key="4">
    <source>
        <dbReference type="ARBA" id="ARBA00022692"/>
    </source>
</evidence>
<evidence type="ECO:0008006" key="11">
    <source>
        <dbReference type="Google" id="ProtNLM"/>
    </source>
</evidence>
<evidence type="ECO:0000256" key="7">
    <source>
        <dbReference type="ARBA" id="ARBA00023136"/>
    </source>
</evidence>
<dbReference type="NCBIfam" id="TIGR04178">
    <property type="entry name" value="exo_archaeo"/>
    <property type="match status" value="1"/>
</dbReference>
<feature type="transmembrane region" description="Helical" evidence="8">
    <location>
        <begin position="152"/>
        <end position="170"/>
    </location>
</feature>
<dbReference type="Proteomes" id="UP001500552">
    <property type="component" value="Unassembled WGS sequence"/>
</dbReference>
<evidence type="ECO:0000313" key="10">
    <source>
        <dbReference type="Proteomes" id="UP001500552"/>
    </source>
</evidence>
<keyword evidence="6 8" id="KW-1133">Transmembrane helix</keyword>
<accession>A0ABP8LYG1</accession>
<evidence type="ECO:0000256" key="8">
    <source>
        <dbReference type="SAM" id="Phobius"/>
    </source>
</evidence>
<dbReference type="InterPro" id="IPR026392">
    <property type="entry name" value="Exo/Archaeosortase_dom"/>
</dbReference>
<proteinExistence type="predicted"/>
<evidence type="ECO:0000256" key="3">
    <source>
        <dbReference type="ARBA" id="ARBA00022670"/>
    </source>
</evidence>
<dbReference type="NCBIfam" id="NF046081">
    <property type="entry name" value="exosort_XrtX"/>
    <property type="match status" value="1"/>
</dbReference>
<gene>
    <name evidence="9" type="ORF">GCM10023188_34790</name>
</gene>
<reference evidence="10" key="1">
    <citation type="journal article" date="2019" name="Int. J. Syst. Evol. Microbiol.">
        <title>The Global Catalogue of Microorganisms (GCM) 10K type strain sequencing project: providing services to taxonomists for standard genome sequencing and annotation.</title>
        <authorList>
            <consortium name="The Broad Institute Genomics Platform"/>
            <consortium name="The Broad Institute Genome Sequencing Center for Infectious Disease"/>
            <person name="Wu L."/>
            <person name="Ma J."/>
        </authorList>
    </citation>
    <scope>NUCLEOTIDE SEQUENCE [LARGE SCALE GENOMIC DNA]</scope>
    <source>
        <strain evidence="10">JCM 17926</strain>
    </source>
</reference>
<dbReference type="EMBL" id="BAABHC010000020">
    <property type="protein sequence ID" value="GAA4438967.1"/>
    <property type="molecule type" value="Genomic_DNA"/>
</dbReference>
<feature type="transmembrane region" description="Helical" evidence="8">
    <location>
        <begin position="85"/>
        <end position="107"/>
    </location>
</feature>
<name>A0ABP8LYG1_9BACT</name>